<dbReference type="PANTHER" id="PTHR41339">
    <property type="entry name" value="LIPL48"/>
    <property type="match status" value="1"/>
</dbReference>
<dbReference type="AlphaFoldDB" id="A0A832IAU1"/>
<protein>
    <submittedName>
        <fullName evidence="2">T9SS type A sorting domain-containing protein</fullName>
    </submittedName>
</protein>
<reference evidence="2" key="1">
    <citation type="journal article" date="2020" name="mSystems">
        <title>Genome- and Community-Level Interaction Insights into Carbon Utilization and Element Cycling Functions of Hydrothermarchaeota in Hydrothermal Sediment.</title>
        <authorList>
            <person name="Zhou Z."/>
            <person name="Liu Y."/>
            <person name="Xu W."/>
            <person name="Pan J."/>
            <person name="Luo Z.H."/>
            <person name="Li M."/>
        </authorList>
    </citation>
    <scope>NUCLEOTIDE SEQUENCE [LARGE SCALE GENOMIC DNA]</scope>
    <source>
        <strain evidence="2">SpSt-381</strain>
    </source>
</reference>
<evidence type="ECO:0000313" key="2">
    <source>
        <dbReference type="EMBL" id="HGZ43647.1"/>
    </source>
</evidence>
<sequence>MRSNTSAGYRSARAAALLGVALLLSAPAAHAQLNPIIFDGNLLWNNGTGGTSHYAGTASAGSPCLPGLDSTTTQIATLQFTNNLSLDPLLSGALNALTPNWRPDLGSPAFCGNGGRVVNVPNNGFFQQVSWIGALGPSEPDWTQGWTYYGLDGGGRTFPVRPLVILDNQNLYSNRTLSADSNYLVRGQLRVKAQARLTIPAGTYLFEEAATVGAIVIERGAFIDAQGTPTNPIVITSDAAPGEQTPGGGGGLYVNGYAKINQVNSCAGDSAVTEGLLTSYGGNDDADSSGVLRYVRVEFAGVVVSPNNEANSFTFNGVGSRTVAEYLQAHRGLDDLFEWFGGTARARYLVGTYGDDDGLDWQMGYRGNVQFAIIRQLALQAGADAGIEADNNEFANDTEICSGRSNPTFANLTLIGDRTTGTGFSGVRRGAILRRGTGGQILNSIITEWKTTGLEINGSATFNNHCADRAAAVSPGVYCPGAVSAPLARGSVFVAHSAPNPFRSDVAIRFALPQGGRAQVDIFSADGRLVRSLADGDFAPGEHVIRWTPDRATPAGVYFYLVRAAGERATGKIVRVD</sequence>
<name>A0A832IAU1_UNCEI</name>
<organism evidence="2">
    <name type="scientific">Eiseniibacteriota bacterium</name>
    <dbReference type="NCBI Taxonomy" id="2212470"/>
    <lineage>
        <taxon>Bacteria</taxon>
        <taxon>Candidatus Eiseniibacteriota</taxon>
    </lineage>
</organism>
<dbReference type="PANTHER" id="PTHR41339:SF1">
    <property type="entry name" value="SECRETED PROTEIN"/>
    <property type="match status" value="1"/>
</dbReference>
<dbReference type="Gene3D" id="2.60.40.4070">
    <property type="match status" value="1"/>
</dbReference>
<accession>A0A832IAU1</accession>
<dbReference type="NCBIfam" id="TIGR04183">
    <property type="entry name" value="Por_Secre_tail"/>
    <property type="match status" value="1"/>
</dbReference>
<dbReference type="InterPro" id="IPR026444">
    <property type="entry name" value="Secre_tail"/>
</dbReference>
<comment type="caution">
    <text evidence="2">The sequence shown here is derived from an EMBL/GenBank/DDBJ whole genome shotgun (WGS) entry which is preliminary data.</text>
</comment>
<gene>
    <name evidence="2" type="ORF">ENR23_09515</name>
</gene>
<dbReference type="EMBL" id="DSQF01000019">
    <property type="protein sequence ID" value="HGZ43647.1"/>
    <property type="molecule type" value="Genomic_DNA"/>
</dbReference>
<keyword evidence="1" id="KW-0732">Signal</keyword>
<feature type="chain" id="PRO_5032866055" evidence="1">
    <location>
        <begin position="32"/>
        <end position="577"/>
    </location>
</feature>
<feature type="signal peptide" evidence="1">
    <location>
        <begin position="1"/>
        <end position="31"/>
    </location>
</feature>
<proteinExistence type="predicted"/>
<evidence type="ECO:0000256" key="1">
    <source>
        <dbReference type="SAM" id="SignalP"/>
    </source>
</evidence>